<proteinExistence type="predicted"/>
<comment type="caution">
    <text evidence="1">The sequence shown here is derived from an EMBL/GenBank/DDBJ whole genome shotgun (WGS) entry which is preliminary data.</text>
</comment>
<organism evidence="1 2">
    <name type="scientific">Mesorhizobium ventifaucium</name>
    <dbReference type="NCBI Taxonomy" id="666020"/>
    <lineage>
        <taxon>Bacteria</taxon>
        <taxon>Pseudomonadati</taxon>
        <taxon>Pseudomonadota</taxon>
        <taxon>Alphaproteobacteria</taxon>
        <taxon>Hyphomicrobiales</taxon>
        <taxon>Phyllobacteriaceae</taxon>
        <taxon>Mesorhizobium</taxon>
    </lineage>
</organism>
<evidence type="ECO:0000313" key="1">
    <source>
        <dbReference type="EMBL" id="CAH2403609.1"/>
    </source>
</evidence>
<dbReference type="Proteomes" id="UP001152604">
    <property type="component" value="Unassembled WGS sequence"/>
</dbReference>
<dbReference type="RefSeq" id="WP_254026565.1">
    <property type="nucleotide sequence ID" value="NZ_CAKXZS010000025.1"/>
</dbReference>
<gene>
    <name evidence="1" type="ORF">MES4922_310013</name>
</gene>
<keyword evidence="2" id="KW-1185">Reference proteome</keyword>
<reference evidence="1" key="1">
    <citation type="submission" date="2022-03" db="EMBL/GenBank/DDBJ databases">
        <authorList>
            <person name="Brunel B."/>
        </authorList>
    </citation>
    <scope>NUCLEOTIDE SEQUENCE</scope>
    <source>
        <strain evidence="1">STM4922sample</strain>
    </source>
</reference>
<name>A0ABN8K283_9HYPH</name>
<protein>
    <submittedName>
        <fullName evidence="1">Uncharacterized protein</fullName>
    </submittedName>
</protein>
<evidence type="ECO:0000313" key="2">
    <source>
        <dbReference type="Proteomes" id="UP001152604"/>
    </source>
</evidence>
<dbReference type="EMBL" id="CAKXZS010000025">
    <property type="protein sequence ID" value="CAH2403609.1"/>
    <property type="molecule type" value="Genomic_DNA"/>
</dbReference>
<sequence>MAEFDTGQGKAVANAIRQLIRSEDNRRYLHDALDLAVDLRLPSPLASLVEALDQAGREPFPRSPNER</sequence>
<accession>A0ABN8K283</accession>